<feature type="repeat" description="ANK" evidence="10">
    <location>
        <begin position="587"/>
        <end position="616"/>
    </location>
</feature>
<dbReference type="GO" id="GO:0008017">
    <property type="term" value="F:microtubule binding"/>
    <property type="evidence" value="ECO:0007669"/>
    <property type="project" value="InterPro"/>
</dbReference>
<evidence type="ECO:0000256" key="8">
    <source>
        <dbReference type="ARBA" id="ARBA00023273"/>
    </source>
</evidence>
<evidence type="ECO:0000256" key="5">
    <source>
        <dbReference type="ARBA" id="ARBA00022794"/>
    </source>
</evidence>
<dbReference type="InterPro" id="IPR036770">
    <property type="entry name" value="Ankyrin_rpt-contain_sf"/>
</dbReference>
<evidence type="ECO:0000256" key="3">
    <source>
        <dbReference type="ARBA" id="ARBA00004906"/>
    </source>
</evidence>
<feature type="compositionally biased region" description="Basic and acidic residues" evidence="12">
    <location>
        <begin position="68"/>
        <end position="214"/>
    </location>
</feature>
<dbReference type="EMBL" id="VEVO01000019">
    <property type="protein sequence ID" value="KAF0026102.1"/>
    <property type="molecule type" value="Genomic_DNA"/>
</dbReference>
<evidence type="ECO:0000256" key="7">
    <source>
        <dbReference type="ARBA" id="ARBA00023212"/>
    </source>
</evidence>
<feature type="domain" description="SOCS box" evidence="13">
    <location>
        <begin position="791"/>
        <end position="842"/>
    </location>
</feature>
<feature type="compositionally biased region" description="Basic and acidic residues" evidence="12">
    <location>
        <begin position="424"/>
        <end position="442"/>
    </location>
</feature>
<keyword evidence="10" id="KW-0040">ANK repeat</keyword>
<proteinExistence type="inferred from homology"/>
<dbReference type="PANTHER" id="PTHR31363">
    <property type="entry name" value="TRAF3-INTERACTING PROTEIN 1"/>
    <property type="match status" value="1"/>
</dbReference>
<feature type="repeat" description="ANK" evidence="10">
    <location>
        <begin position="650"/>
        <end position="682"/>
    </location>
</feature>
<evidence type="ECO:0000313" key="15">
    <source>
        <dbReference type="Proteomes" id="UP000438429"/>
    </source>
</evidence>
<dbReference type="GO" id="GO:0035556">
    <property type="term" value="P:intracellular signal transduction"/>
    <property type="evidence" value="ECO:0007669"/>
    <property type="project" value="InterPro"/>
</dbReference>
<evidence type="ECO:0000256" key="2">
    <source>
        <dbReference type="ARBA" id="ARBA00004430"/>
    </source>
</evidence>
<evidence type="ECO:0000256" key="1">
    <source>
        <dbReference type="ARBA" id="ARBA00004120"/>
    </source>
</evidence>
<dbReference type="PROSITE" id="PS50297">
    <property type="entry name" value="ANK_REP_REGION"/>
    <property type="match status" value="3"/>
</dbReference>
<feature type="region of interest" description="Disordered" evidence="12">
    <location>
        <begin position="54"/>
        <end position="442"/>
    </location>
</feature>
<accession>A0A6A4S444</accession>
<feature type="coiled-coil region" evidence="11">
    <location>
        <begin position="468"/>
        <end position="495"/>
    </location>
</feature>
<gene>
    <name evidence="14" type="ORF">F2P81_020839</name>
</gene>
<dbReference type="SMART" id="SM00253">
    <property type="entry name" value="SOCS"/>
    <property type="match status" value="1"/>
</dbReference>
<keyword evidence="7" id="KW-0206">Cytoskeleton</keyword>
<dbReference type="Pfam" id="PF12796">
    <property type="entry name" value="Ank_2"/>
    <property type="match status" value="1"/>
</dbReference>
<evidence type="ECO:0000256" key="11">
    <source>
        <dbReference type="SAM" id="Coils"/>
    </source>
</evidence>
<dbReference type="Pfam" id="PF17749">
    <property type="entry name" value="MIP-T3_C"/>
    <property type="match status" value="1"/>
</dbReference>
<dbReference type="GO" id="GO:0070507">
    <property type="term" value="P:regulation of microtubule cytoskeleton organization"/>
    <property type="evidence" value="ECO:0007669"/>
    <property type="project" value="TreeGrafter"/>
</dbReference>
<feature type="compositionally biased region" description="Low complexity" evidence="12">
    <location>
        <begin position="230"/>
        <end position="239"/>
    </location>
</feature>
<dbReference type="InterPro" id="IPR040468">
    <property type="entry name" value="TRAF3IP1_N"/>
</dbReference>
<dbReference type="InterPro" id="IPR001496">
    <property type="entry name" value="SOCS_box"/>
</dbReference>
<dbReference type="Gene3D" id="1.25.40.20">
    <property type="entry name" value="Ankyrin repeat-containing domain"/>
    <property type="match status" value="1"/>
</dbReference>
<feature type="repeat" description="ANK" evidence="10">
    <location>
        <begin position="617"/>
        <end position="649"/>
    </location>
</feature>
<comment type="pathway">
    <text evidence="3">Protein modification; protein ubiquitination.</text>
</comment>
<sequence length="842" mass="95075">MNAAVAKKTQDTLGKVIKKPPLTDKLLSKPPFRYLHDILSEMSSDEAVKRVLAGEKVDIKTKAATSRSQDKENREGRERHLDKGEKKKITERSGSREQKDPDQPKERESQRRDGEKEDHRDRERSDKHHRSEQDSKERDKEKSRDREPERERDKDRDKGRVKDRDKVKGREREKTRERDPHREVERDKERRRDRDKGREKEREPHKEKDERTKILENGNSKARVSDEPEQNPSPEEPSNTAKPVPTPAEAVENQSDSPARIPRPSSAKGQRRRPKVGGQDESDSEGDGDAQLAQRPVPLENGDAAGSSVPSDMATRRVARPSSARPAPPRVRRQESHTDVTSADRLSSAKPSAPVIMDGKKLSEDEDDEDGQFLVEEAAPLPSDAPEMEVGPTQELDGEEKHGGLVKKILETKKDYEVSPSSPKSKERNWVSEAARKKERDMVTKETERLRSSIQMVCRSSLPLGKIMDYIQEDMDAMQAELHTWRRENKEHAQALLQEQRLSNPSKSLTGPCLVGIKHHSSDVGRNLKEWLQEQFCDRPLEQDDMRLHNAAHVGDLDTLRRLLHEDGFGRRINEKSVWCCGCLPCTPLRIAATAGHAACVAYLIAQGAAVDLVDVKGQTALYVAAVNGHLECVRILLEAGADPNGSRHHRSTPLYHAARVGRLEVLQELIRFNADVDIDHQLGPRLLLSARTLSTLVVCPLYICAAYHHLHCFQLLLQAGAQPDFNYTGPVCHQALARGLASCLLDAVLRHGCEAAFVHLLLDHGANTALLSWDESELDAPHRRRVDPEALRVFLEAKRSPRKLTHVCRIRIRRAMGKSRLKHIPSLPLPEAIKSFLLHQD</sequence>
<keyword evidence="5" id="KW-0970">Cilium biogenesis/degradation</keyword>
<comment type="subcellular location">
    <subcellularLocation>
        <location evidence="2">Cytoplasm</location>
        <location evidence="2">Cytoskeleton</location>
        <location evidence="2">Cilium axoneme</location>
    </subcellularLocation>
    <subcellularLocation>
        <location evidence="1">Cytoplasm</location>
        <location evidence="1">Cytoskeleton</location>
        <location evidence="1">Cilium basal body</location>
    </subcellularLocation>
</comment>
<dbReference type="SMART" id="SM00248">
    <property type="entry name" value="ANK"/>
    <property type="match status" value="6"/>
</dbReference>
<evidence type="ECO:0000256" key="10">
    <source>
        <dbReference type="PROSITE-ProRule" id="PRU00023"/>
    </source>
</evidence>
<dbReference type="Gene3D" id="1.10.418.50">
    <property type="entry name" value="Microtubule-binding protein MIP-T3"/>
    <property type="match status" value="1"/>
</dbReference>
<dbReference type="PANTHER" id="PTHR31363:SF0">
    <property type="entry name" value="TRAF3-INTERACTING PROTEIN 1"/>
    <property type="match status" value="1"/>
</dbReference>
<evidence type="ECO:0000313" key="14">
    <source>
        <dbReference type="EMBL" id="KAF0026102.1"/>
    </source>
</evidence>
<feature type="compositionally biased region" description="Basic and acidic residues" evidence="12">
    <location>
        <begin position="399"/>
        <end position="417"/>
    </location>
</feature>
<dbReference type="SUPFAM" id="SSF48403">
    <property type="entry name" value="Ankyrin repeat"/>
    <property type="match status" value="1"/>
</dbReference>
<dbReference type="InterPro" id="IPR041476">
    <property type="entry name" value="TRAF3IP1_C"/>
</dbReference>
<keyword evidence="6 11" id="KW-0175">Coiled coil</keyword>
<dbReference type="GO" id="GO:0016567">
    <property type="term" value="P:protein ubiquitination"/>
    <property type="evidence" value="ECO:0007669"/>
    <property type="project" value="UniProtKB-UniPathway"/>
</dbReference>
<dbReference type="SMART" id="SM00969">
    <property type="entry name" value="SOCS_box"/>
    <property type="match status" value="1"/>
</dbReference>
<dbReference type="PROSITE" id="PS50225">
    <property type="entry name" value="SOCS"/>
    <property type="match status" value="1"/>
</dbReference>
<organism evidence="14 15">
    <name type="scientific">Scophthalmus maximus</name>
    <name type="common">Turbot</name>
    <name type="synonym">Psetta maxima</name>
    <dbReference type="NCBI Taxonomy" id="52904"/>
    <lineage>
        <taxon>Eukaryota</taxon>
        <taxon>Metazoa</taxon>
        <taxon>Chordata</taxon>
        <taxon>Craniata</taxon>
        <taxon>Vertebrata</taxon>
        <taxon>Euteleostomi</taxon>
        <taxon>Actinopterygii</taxon>
        <taxon>Neopterygii</taxon>
        <taxon>Teleostei</taxon>
        <taxon>Neoteleostei</taxon>
        <taxon>Acanthomorphata</taxon>
        <taxon>Carangaria</taxon>
        <taxon>Pleuronectiformes</taxon>
        <taxon>Pleuronectoidei</taxon>
        <taxon>Scophthalmidae</taxon>
        <taxon>Scophthalmus</taxon>
    </lineage>
</organism>
<evidence type="ECO:0000256" key="4">
    <source>
        <dbReference type="ARBA" id="ARBA00022490"/>
    </source>
</evidence>
<dbReference type="AlphaFoldDB" id="A0A6A4S444"/>
<dbReference type="InterPro" id="IPR018799">
    <property type="entry name" value="TRAF3IP1"/>
</dbReference>
<dbReference type="Gene3D" id="1.10.750.20">
    <property type="entry name" value="SOCS box"/>
    <property type="match status" value="1"/>
</dbReference>
<dbReference type="UniPathway" id="UPA00143"/>
<dbReference type="InterPro" id="IPR036036">
    <property type="entry name" value="SOCS_box-like_dom_sf"/>
</dbReference>
<protein>
    <recommendedName>
        <fullName evidence="13">SOCS box domain-containing protein</fullName>
    </recommendedName>
</protein>
<comment type="similarity">
    <text evidence="9">Belongs to the TRAF3IP1 family.</text>
</comment>
<evidence type="ECO:0000259" key="13">
    <source>
        <dbReference type="PROSITE" id="PS50225"/>
    </source>
</evidence>
<dbReference type="Proteomes" id="UP000438429">
    <property type="component" value="Unassembled WGS sequence"/>
</dbReference>
<evidence type="ECO:0000256" key="12">
    <source>
        <dbReference type="SAM" id="MobiDB-lite"/>
    </source>
</evidence>
<dbReference type="Pfam" id="PF13606">
    <property type="entry name" value="Ank_3"/>
    <property type="match status" value="1"/>
</dbReference>
<dbReference type="InterPro" id="IPR002110">
    <property type="entry name" value="Ankyrin_rpt"/>
</dbReference>
<keyword evidence="8" id="KW-0966">Cell projection</keyword>
<dbReference type="GO" id="GO:0060271">
    <property type="term" value="P:cilium assembly"/>
    <property type="evidence" value="ECO:0007669"/>
    <property type="project" value="TreeGrafter"/>
</dbReference>
<dbReference type="FunFam" id="1.10.750.20:FF:000001">
    <property type="entry name" value="Ankyrin repeat and SOCS box containing 1"/>
    <property type="match status" value="1"/>
</dbReference>
<dbReference type="PROSITE" id="PS50088">
    <property type="entry name" value="ANK_REPEAT"/>
    <property type="match status" value="3"/>
</dbReference>
<dbReference type="GO" id="GO:0005930">
    <property type="term" value="C:axoneme"/>
    <property type="evidence" value="ECO:0007669"/>
    <property type="project" value="UniProtKB-SubCell"/>
</dbReference>
<dbReference type="GO" id="GO:0030992">
    <property type="term" value="C:intraciliary transport particle B"/>
    <property type="evidence" value="ECO:0007669"/>
    <property type="project" value="TreeGrafter"/>
</dbReference>
<dbReference type="GO" id="GO:0036064">
    <property type="term" value="C:ciliary basal body"/>
    <property type="evidence" value="ECO:0007669"/>
    <property type="project" value="TreeGrafter"/>
</dbReference>
<keyword evidence="4" id="KW-0963">Cytoplasm</keyword>
<dbReference type="CDD" id="cd03716">
    <property type="entry name" value="SOCS_ASB_like"/>
    <property type="match status" value="1"/>
</dbReference>
<name>A0A6A4S444_SCOMX</name>
<evidence type="ECO:0000256" key="6">
    <source>
        <dbReference type="ARBA" id="ARBA00023054"/>
    </source>
</evidence>
<dbReference type="InterPro" id="IPR042576">
    <property type="entry name" value="TRAF3IP1_N_sf"/>
</dbReference>
<comment type="caution">
    <text evidence="14">The sequence shown here is derived from an EMBL/GenBank/DDBJ whole genome shotgun (WGS) entry which is preliminary data.</text>
</comment>
<evidence type="ECO:0000256" key="9">
    <source>
        <dbReference type="ARBA" id="ARBA00043971"/>
    </source>
</evidence>
<dbReference type="GO" id="GO:0042073">
    <property type="term" value="P:intraciliary transport"/>
    <property type="evidence" value="ECO:0007669"/>
    <property type="project" value="TreeGrafter"/>
</dbReference>
<dbReference type="SUPFAM" id="SSF158235">
    <property type="entry name" value="SOCS box-like"/>
    <property type="match status" value="1"/>
</dbReference>
<dbReference type="Pfam" id="PF07525">
    <property type="entry name" value="SOCS_box"/>
    <property type="match status" value="1"/>
</dbReference>
<reference evidence="14 15" key="1">
    <citation type="submission" date="2019-06" db="EMBL/GenBank/DDBJ databases">
        <title>Draft genomes of female and male turbot (Scophthalmus maximus).</title>
        <authorList>
            <person name="Xu H."/>
            <person name="Xu X.-W."/>
            <person name="Shao C."/>
            <person name="Chen S."/>
        </authorList>
    </citation>
    <scope>NUCLEOTIDE SEQUENCE [LARGE SCALE GENOMIC DNA]</scope>
    <source>
        <strain evidence="14">Ysfricsl-2016a</strain>
        <tissue evidence="14">Blood</tissue>
    </source>
</reference>
<dbReference type="Pfam" id="PF10243">
    <property type="entry name" value="MIP-T3"/>
    <property type="match status" value="1"/>
</dbReference>